<comment type="caution">
    <text evidence="1">The sequence shown here is derived from an EMBL/GenBank/DDBJ whole genome shotgun (WGS) entry which is preliminary data.</text>
</comment>
<sequence>MIVAVPTYSILKEISKFLSRLYENHKIMKERERELAK</sequence>
<proteinExistence type="predicted"/>
<gene>
    <name evidence="1" type="ORF">SMIDD22_00310</name>
</gene>
<dbReference type="EMBL" id="LQZD01000092">
    <property type="protein sequence ID" value="KXU15314.1"/>
    <property type="molecule type" value="Genomic_DNA"/>
</dbReference>
<protein>
    <submittedName>
        <fullName evidence="1">Membrane protein</fullName>
    </submittedName>
</protein>
<reference evidence="1 2" key="1">
    <citation type="submission" date="2016-01" db="EMBL/GenBank/DDBJ databases">
        <title>Highly variable Streptococcus oralis are common among viridans streptococci isolated from primates.</title>
        <authorList>
            <person name="Denapaite D."/>
            <person name="Rieger M."/>
            <person name="Koendgen S."/>
            <person name="Brueckner R."/>
            <person name="Ochigava I."/>
            <person name="Kappeler P."/>
            <person name="Maetz-Rensing K."/>
            <person name="Leendertz F."/>
            <person name="Hakenbeck R."/>
        </authorList>
    </citation>
    <scope>NUCLEOTIDE SEQUENCE [LARGE SCALE GENOMIC DNA]</scope>
    <source>
        <strain evidence="1 2">DD22</strain>
    </source>
</reference>
<evidence type="ECO:0000313" key="1">
    <source>
        <dbReference type="EMBL" id="KXU15314.1"/>
    </source>
</evidence>
<dbReference type="AlphaFoldDB" id="A0A139RKQ7"/>
<evidence type="ECO:0000313" key="2">
    <source>
        <dbReference type="Proteomes" id="UP000070779"/>
    </source>
</evidence>
<organism evidence="1 2">
    <name type="scientific">Streptococcus mitis</name>
    <dbReference type="NCBI Taxonomy" id="28037"/>
    <lineage>
        <taxon>Bacteria</taxon>
        <taxon>Bacillati</taxon>
        <taxon>Bacillota</taxon>
        <taxon>Bacilli</taxon>
        <taxon>Lactobacillales</taxon>
        <taxon>Streptococcaceae</taxon>
        <taxon>Streptococcus</taxon>
        <taxon>Streptococcus mitis group</taxon>
    </lineage>
</organism>
<accession>A0A139RKQ7</accession>
<name>A0A139RKQ7_STRMT</name>
<dbReference type="PATRIC" id="fig|28037.238.peg.385"/>
<dbReference type="Proteomes" id="UP000070779">
    <property type="component" value="Unassembled WGS sequence"/>
</dbReference>